<keyword evidence="3" id="KW-1185">Reference proteome</keyword>
<dbReference type="SUPFAM" id="SSF51735">
    <property type="entry name" value="NAD(P)-binding Rossmann-fold domains"/>
    <property type="match status" value="1"/>
</dbReference>
<organism evidence="2 3">
    <name type="scientific">Pararhodobacter zhoushanensis</name>
    <dbReference type="NCBI Taxonomy" id="2479545"/>
    <lineage>
        <taxon>Bacteria</taxon>
        <taxon>Pseudomonadati</taxon>
        <taxon>Pseudomonadota</taxon>
        <taxon>Alphaproteobacteria</taxon>
        <taxon>Rhodobacterales</taxon>
        <taxon>Paracoccaceae</taxon>
        <taxon>Pararhodobacter</taxon>
    </lineage>
</organism>
<dbReference type="InterPro" id="IPR005097">
    <property type="entry name" value="Sacchrp_dh_NADP-bd"/>
</dbReference>
<reference evidence="2 3" key="1">
    <citation type="submission" date="2022-10" db="EMBL/GenBank/DDBJ databases">
        <title>Pararhodobacter sp. nov., isolated from marine algae.</title>
        <authorList>
            <person name="Choi B.J."/>
            <person name="Kim J.M."/>
            <person name="Lee J.K."/>
            <person name="Choi D.G."/>
            <person name="Jeon C.O."/>
        </authorList>
    </citation>
    <scope>NUCLEOTIDE SEQUENCE [LARGE SCALE GENOMIC DNA]</scope>
    <source>
        <strain evidence="2 3">ZQ420</strain>
    </source>
</reference>
<protein>
    <submittedName>
        <fullName evidence="2">Saccharopine dehydrogenase NADP-binding domain-containing protein</fullName>
    </submittedName>
</protein>
<name>A0ABT3GWF9_9RHOB</name>
<dbReference type="PANTHER" id="PTHR43781:SF1">
    <property type="entry name" value="SACCHAROPINE DEHYDROGENASE"/>
    <property type="match status" value="1"/>
</dbReference>
<evidence type="ECO:0000313" key="2">
    <source>
        <dbReference type="EMBL" id="MCW1931872.1"/>
    </source>
</evidence>
<dbReference type="RefSeq" id="WP_264504955.1">
    <property type="nucleotide sequence ID" value="NZ_JAPDFL010000001.1"/>
</dbReference>
<evidence type="ECO:0000313" key="3">
    <source>
        <dbReference type="Proteomes" id="UP001208938"/>
    </source>
</evidence>
<dbReference type="Proteomes" id="UP001208938">
    <property type="component" value="Unassembled WGS sequence"/>
</dbReference>
<dbReference type="EMBL" id="JAPDFL010000001">
    <property type="protein sequence ID" value="MCW1931872.1"/>
    <property type="molecule type" value="Genomic_DNA"/>
</dbReference>
<gene>
    <name evidence="2" type="ORF">OKW52_06255</name>
</gene>
<evidence type="ECO:0000259" key="1">
    <source>
        <dbReference type="Pfam" id="PF03435"/>
    </source>
</evidence>
<proteinExistence type="predicted"/>
<feature type="domain" description="Saccharopine dehydrogenase NADP binding" evidence="1">
    <location>
        <begin position="6"/>
        <end position="124"/>
    </location>
</feature>
<sequence length="348" mass="36739">MARELVVYGAYGYTGKLVAEALVARGLHPILAGRNGARLQSVAESMNCHRVAVALGDAAGLRGLTKRAAAVLHCAGPFRDTAAPMRAACLATGTHYIDITGEVEVLQACAEADAAARAAGIMLMSGGGFDVVPTDCIAAMLKARLPDAIKLTLAFSTTGGASRGTMRTSAAYLADAPLVRRRGELTPRRGRREARIDFGSGPVKARAVSWGDIVTAWHSTGIADIEAFMVLPPESRKLVTAPWLLRRFLTSSWGKSRVEKALANLPDGPDAHARAEGHALVYGRVVNAEGMVVELRLRTAEAYQLTALSMAEIGARVMQGDAPIGYQTPSTAYSAEFVLTLPGSAMIR</sequence>
<dbReference type="Gene3D" id="3.40.50.720">
    <property type="entry name" value="NAD(P)-binding Rossmann-like Domain"/>
    <property type="match status" value="1"/>
</dbReference>
<comment type="caution">
    <text evidence="2">The sequence shown here is derived from an EMBL/GenBank/DDBJ whole genome shotgun (WGS) entry which is preliminary data.</text>
</comment>
<dbReference type="PANTHER" id="PTHR43781">
    <property type="entry name" value="SACCHAROPINE DEHYDROGENASE"/>
    <property type="match status" value="1"/>
</dbReference>
<dbReference type="Pfam" id="PF03435">
    <property type="entry name" value="Sacchrp_dh_NADP"/>
    <property type="match status" value="1"/>
</dbReference>
<dbReference type="InterPro" id="IPR036291">
    <property type="entry name" value="NAD(P)-bd_dom_sf"/>
</dbReference>
<accession>A0ABT3GWF9</accession>